<dbReference type="GO" id="GO:0006281">
    <property type="term" value="P:DNA repair"/>
    <property type="evidence" value="ECO:0007669"/>
    <property type="project" value="InterPro"/>
</dbReference>
<feature type="compositionally biased region" description="Basic residues" evidence="3">
    <location>
        <begin position="278"/>
        <end position="287"/>
    </location>
</feature>
<reference evidence="5" key="1">
    <citation type="journal article" date="2017" name="Nature">
        <title>The genome of Chenopodium quinoa.</title>
        <authorList>
            <person name="Jarvis D.E."/>
            <person name="Ho Y.S."/>
            <person name="Lightfoot D.J."/>
            <person name="Schmoeckel S.M."/>
            <person name="Li B."/>
            <person name="Borm T.J.A."/>
            <person name="Ohyanagi H."/>
            <person name="Mineta K."/>
            <person name="Michell C.T."/>
            <person name="Saber N."/>
            <person name="Kharbatia N.M."/>
            <person name="Rupper R.R."/>
            <person name="Sharp A.R."/>
            <person name="Dally N."/>
            <person name="Boughton B.A."/>
            <person name="Woo Y.H."/>
            <person name="Gao G."/>
            <person name="Schijlen E.G.W.M."/>
            <person name="Guo X."/>
            <person name="Momin A.A."/>
            <person name="Negrao S."/>
            <person name="Al-Babili S."/>
            <person name="Gehring C."/>
            <person name="Roessner U."/>
            <person name="Jung C."/>
            <person name="Murphy K."/>
            <person name="Arold S.T."/>
            <person name="Gojobori T."/>
            <person name="van der Linden C.G."/>
            <person name="van Loo E.N."/>
            <person name="Jellen E.N."/>
            <person name="Maughan P.J."/>
            <person name="Tester M."/>
        </authorList>
    </citation>
    <scope>NUCLEOTIDE SEQUENCE [LARGE SCALE GENOMIC DNA]</scope>
    <source>
        <strain evidence="5">cv. PI 614886</strain>
    </source>
</reference>
<proteinExistence type="predicted"/>
<dbReference type="AlphaFoldDB" id="A0A803MNP4"/>
<dbReference type="OMA" id="CTGKWRQ"/>
<feature type="transmembrane region" description="Helical" evidence="4">
    <location>
        <begin position="688"/>
        <end position="709"/>
    </location>
</feature>
<dbReference type="EnsemblPlants" id="AUR62032895-RA">
    <property type="protein sequence ID" value="AUR62032895-RA:cds"/>
    <property type="gene ID" value="AUR62032895"/>
</dbReference>
<dbReference type="GO" id="GO:0005634">
    <property type="term" value="C:nucleus"/>
    <property type="evidence" value="ECO:0007669"/>
    <property type="project" value="UniProtKB-SubCell"/>
</dbReference>
<feature type="transmembrane region" description="Helical" evidence="4">
    <location>
        <begin position="716"/>
        <end position="741"/>
    </location>
</feature>
<feature type="region of interest" description="Disordered" evidence="3">
    <location>
        <begin position="216"/>
        <end position="299"/>
    </location>
</feature>
<evidence type="ECO:0000256" key="1">
    <source>
        <dbReference type="ARBA" id="ARBA00004123"/>
    </source>
</evidence>
<evidence type="ECO:0008006" key="7">
    <source>
        <dbReference type="Google" id="ProtNLM"/>
    </source>
</evidence>
<dbReference type="Proteomes" id="UP000596660">
    <property type="component" value="Unplaced"/>
</dbReference>
<keyword evidence="4" id="KW-1133">Transmembrane helix</keyword>
<dbReference type="InterPro" id="IPR011257">
    <property type="entry name" value="DNA_glycosylase"/>
</dbReference>
<feature type="compositionally biased region" description="Basic and acidic residues" evidence="3">
    <location>
        <begin position="216"/>
        <end position="251"/>
    </location>
</feature>
<sequence>MASAPRHQQNKVPPDTLNVVNNVPIIVLGLSASSNYKNRKPPSDRIIEGRRELLRENDGNCCGNGNLERNAQVVAGNLLEARRNPVFVINRVVSPFFANQNEHKRKLNNRLRNNENIAGSEKNRERELLVSLMNENENEKRLVSPYFVKKGNKEIKKRKRKPDSDQSCGEILNVLVKREDGGDCYVWGGNEERNSLRGLSLDLQTKVDSPYIMAKHRENNQVLEENKKGRDLSQSMKNEDEKRNDSKEETKRKRKKKIQNDQFYGEIETREANITLPKVRKQRNSKKKTSENEVELETGKKVKKLRKGNKEGTLVDQCCMEKNNADKNSRLQLKTMVSAALITNMNKEAEQKNITVTLESAKVDEEEPLHHLKVDNCLDEPTLHDDQGGYDLMIGNISKIAKKKKKKKTASLKCDSAAGQENALDPLSLRSIHDNQNCSKALASKVISPYFRKVSKENEFDGERDEADCRNKKKRRVDKTMYVEFEELLSKYAYQGGSYLNREEEIGGKKEDGSAGKGKKKGKQQCGSRTLSAAEKLADAYQRKAPDCTWRPPCSPYNLLQEQHAHDPWRVLVICMLLNITTGPQDYILVVCKELDEYKCCFRVSEKVLSHFFDVCPNAEAAIGTDVTRIASMIQSLGLHRKRAAMIQQLSREYLSDDWTHVTQLHGIGKYAADAYAIFCTGKWRQCWSLLVDVVVCWLVGSVLMTVLVDLFWVAVVIYCWLLLVDVVVCWLAGFVLMTVLVDFLDVGVVVQCWLLVVATVVCSMLW</sequence>
<dbReference type="Gene3D" id="1.10.340.30">
    <property type="entry name" value="Hypothetical protein, domain 2"/>
    <property type="match status" value="2"/>
</dbReference>
<feature type="region of interest" description="Disordered" evidence="3">
    <location>
        <begin position="506"/>
        <end position="527"/>
    </location>
</feature>
<evidence type="ECO:0000313" key="5">
    <source>
        <dbReference type="EnsemblPlants" id="AUR62032895-RA:cds"/>
    </source>
</evidence>
<feature type="transmembrane region" description="Helical" evidence="4">
    <location>
        <begin position="747"/>
        <end position="766"/>
    </location>
</feature>
<reference evidence="5" key="2">
    <citation type="submission" date="2021-03" db="UniProtKB">
        <authorList>
            <consortium name="EnsemblPlants"/>
        </authorList>
    </citation>
    <scope>IDENTIFICATION</scope>
</reference>
<evidence type="ECO:0000256" key="3">
    <source>
        <dbReference type="SAM" id="MobiDB-lite"/>
    </source>
</evidence>
<dbReference type="GO" id="GO:0003824">
    <property type="term" value="F:catalytic activity"/>
    <property type="evidence" value="ECO:0007669"/>
    <property type="project" value="InterPro"/>
</dbReference>
<keyword evidence="4" id="KW-0812">Transmembrane</keyword>
<name>A0A803MNP4_CHEQI</name>
<protein>
    <recommendedName>
        <fullName evidence="7">HhH-GPD domain-containing protein</fullName>
    </recommendedName>
</protein>
<accession>A0A803MNP4</accession>
<keyword evidence="4" id="KW-0472">Membrane</keyword>
<dbReference type="Gramene" id="AUR62032895-RA">
    <property type="protein sequence ID" value="AUR62032895-RA:cds"/>
    <property type="gene ID" value="AUR62032895"/>
</dbReference>
<keyword evidence="6" id="KW-1185">Reference proteome</keyword>
<dbReference type="PANTHER" id="PTHR15074:SF0">
    <property type="entry name" value="METHYL-CPG-BINDING DOMAIN PROTEIN 4-LIKE PROTEIN"/>
    <property type="match status" value="1"/>
</dbReference>
<evidence type="ECO:0000256" key="2">
    <source>
        <dbReference type="ARBA" id="ARBA00023242"/>
    </source>
</evidence>
<evidence type="ECO:0000313" key="6">
    <source>
        <dbReference type="Proteomes" id="UP000596660"/>
    </source>
</evidence>
<evidence type="ECO:0000256" key="4">
    <source>
        <dbReference type="SAM" id="Phobius"/>
    </source>
</evidence>
<comment type="subcellular location">
    <subcellularLocation>
        <location evidence="1">Nucleus</location>
    </subcellularLocation>
</comment>
<dbReference type="PANTHER" id="PTHR15074">
    <property type="entry name" value="METHYL-CPG-BINDING PROTEIN"/>
    <property type="match status" value="1"/>
</dbReference>
<dbReference type="GO" id="GO:0003677">
    <property type="term" value="F:DNA binding"/>
    <property type="evidence" value="ECO:0007669"/>
    <property type="project" value="InterPro"/>
</dbReference>
<dbReference type="InterPro" id="IPR045138">
    <property type="entry name" value="MeCP2/MBD4"/>
</dbReference>
<dbReference type="SUPFAM" id="SSF48150">
    <property type="entry name" value="DNA-glycosylase"/>
    <property type="match status" value="1"/>
</dbReference>
<keyword evidence="2" id="KW-0539">Nucleus</keyword>
<organism evidence="5 6">
    <name type="scientific">Chenopodium quinoa</name>
    <name type="common">Quinoa</name>
    <dbReference type="NCBI Taxonomy" id="63459"/>
    <lineage>
        <taxon>Eukaryota</taxon>
        <taxon>Viridiplantae</taxon>
        <taxon>Streptophyta</taxon>
        <taxon>Embryophyta</taxon>
        <taxon>Tracheophyta</taxon>
        <taxon>Spermatophyta</taxon>
        <taxon>Magnoliopsida</taxon>
        <taxon>eudicotyledons</taxon>
        <taxon>Gunneridae</taxon>
        <taxon>Pentapetalae</taxon>
        <taxon>Caryophyllales</taxon>
        <taxon>Chenopodiaceae</taxon>
        <taxon>Chenopodioideae</taxon>
        <taxon>Atripliceae</taxon>
        <taxon>Chenopodium</taxon>
    </lineage>
</organism>